<name>A0A811LJR9_9BILA</name>
<evidence type="ECO:0000313" key="2">
    <source>
        <dbReference type="EMBL" id="CAD5227860.1"/>
    </source>
</evidence>
<evidence type="ECO:0000256" key="1">
    <source>
        <dbReference type="SAM" id="MobiDB-lite"/>
    </source>
</evidence>
<feature type="compositionally biased region" description="Basic and acidic residues" evidence="1">
    <location>
        <begin position="164"/>
        <end position="175"/>
    </location>
</feature>
<feature type="region of interest" description="Disordered" evidence="1">
    <location>
        <begin position="1"/>
        <end position="175"/>
    </location>
</feature>
<feature type="region of interest" description="Disordered" evidence="1">
    <location>
        <begin position="207"/>
        <end position="254"/>
    </location>
</feature>
<dbReference type="EMBL" id="CAJFDH010000006">
    <property type="protein sequence ID" value="CAD5227860.1"/>
    <property type="molecule type" value="Genomic_DNA"/>
</dbReference>
<dbReference type="Proteomes" id="UP000614601">
    <property type="component" value="Unassembled WGS sequence"/>
</dbReference>
<gene>
    <name evidence="2" type="ORF">BOKJ2_LOCUS12384</name>
</gene>
<comment type="caution">
    <text evidence="2">The sequence shown here is derived from an EMBL/GenBank/DDBJ whole genome shotgun (WGS) entry which is preliminary data.</text>
</comment>
<accession>A0A811LJR9</accession>
<protein>
    <submittedName>
        <fullName evidence="2">Uncharacterized protein</fullName>
    </submittedName>
</protein>
<dbReference type="EMBL" id="CAJFCW020000006">
    <property type="protein sequence ID" value="CAG9123748.1"/>
    <property type="molecule type" value="Genomic_DNA"/>
</dbReference>
<keyword evidence="3" id="KW-1185">Reference proteome</keyword>
<dbReference type="Proteomes" id="UP000783686">
    <property type="component" value="Unassembled WGS sequence"/>
</dbReference>
<dbReference type="AlphaFoldDB" id="A0A811LJR9"/>
<feature type="compositionally biased region" description="Basic and acidic residues" evidence="1">
    <location>
        <begin position="106"/>
        <end position="123"/>
    </location>
</feature>
<sequence length="254" mass="28103">MRKTIKPVARSSSSDERDSPTVFVKVRKSKPATTSRLRALKQKSRQKKAKAVKETKNPSKKTSNPPVTPRSDDTKKSTEKTNQTEEKDSSRPSKTSGTIKAQAKKASAEKTKKPKGKEVEARARSRNSTAGNRKGSAEKKKKEKSVGKQDRKAVQASTNLRPTQFDKAEEVTAKDDVAENTVETINIGRDGQVALSKNEAKNEMYHIQNHVNEPTETKEEPARKLESSQMAENPTSSSCSCTSSDEVTLDSRNW</sequence>
<feature type="compositionally biased region" description="Basic and acidic residues" evidence="1">
    <location>
        <begin position="70"/>
        <end position="91"/>
    </location>
</feature>
<feature type="compositionally biased region" description="Basic residues" evidence="1">
    <location>
        <begin position="38"/>
        <end position="50"/>
    </location>
</feature>
<proteinExistence type="predicted"/>
<organism evidence="2 3">
    <name type="scientific">Bursaphelenchus okinawaensis</name>
    <dbReference type="NCBI Taxonomy" id="465554"/>
    <lineage>
        <taxon>Eukaryota</taxon>
        <taxon>Metazoa</taxon>
        <taxon>Ecdysozoa</taxon>
        <taxon>Nematoda</taxon>
        <taxon>Chromadorea</taxon>
        <taxon>Rhabditida</taxon>
        <taxon>Tylenchina</taxon>
        <taxon>Tylenchomorpha</taxon>
        <taxon>Aphelenchoidea</taxon>
        <taxon>Aphelenchoididae</taxon>
        <taxon>Bursaphelenchus</taxon>
    </lineage>
</organism>
<feature type="compositionally biased region" description="Basic and acidic residues" evidence="1">
    <location>
        <begin position="213"/>
        <end position="226"/>
    </location>
</feature>
<evidence type="ECO:0000313" key="3">
    <source>
        <dbReference type="Proteomes" id="UP000614601"/>
    </source>
</evidence>
<feature type="compositionally biased region" description="Basic and acidic residues" evidence="1">
    <location>
        <begin position="135"/>
        <end position="153"/>
    </location>
</feature>
<reference evidence="2" key="1">
    <citation type="submission" date="2020-09" db="EMBL/GenBank/DDBJ databases">
        <authorList>
            <person name="Kikuchi T."/>
        </authorList>
    </citation>
    <scope>NUCLEOTIDE SEQUENCE</scope>
    <source>
        <strain evidence="2">SH1</strain>
    </source>
</reference>
<feature type="compositionally biased region" description="Low complexity" evidence="1">
    <location>
        <begin position="235"/>
        <end position="244"/>
    </location>
</feature>